<dbReference type="GO" id="GO:0005737">
    <property type="term" value="C:cytoplasm"/>
    <property type="evidence" value="ECO:0007669"/>
    <property type="project" value="TreeGrafter"/>
</dbReference>
<comment type="caution">
    <text evidence="3">The sequence shown here is derived from an EMBL/GenBank/DDBJ whole genome shotgun (WGS) entry which is preliminary data.</text>
</comment>
<dbReference type="InterPro" id="IPR006076">
    <property type="entry name" value="FAD-dep_OxRdtase"/>
</dbReference>
<dbReference type="AlphaFoldDB" id="A0A2W7MZJ0"/>
<dbReference type="PANTHER" id="PTHR13847">
    <property type="entry name" value="SARCOSINE DEHYDROGENASE-RELATED"/>
    <property type="match status" value="1"/>
</dbReference>
<dbReference type="SUPFAM" id="SSF51905">
    <property type="entry name" value="FAD/NAD(P)-binding domain"/>
    <property type="match status" value="1"/>
</dbReference>
<reference evidence="3 4" key="1">
    <citation type="submission" date="2018-06" db="EMBL/GenBank/DDBJ databases">
        <title>Genomic Encyclopedia of Archaeal and Bacterial Type Strains, Phase II (KMG-II): from individual species to whole genera.</title>
        <authorList>
            <person name="Goeker M."/>
        </authorList>
    </citation>
    <scope>NUCLEOTIDE SEQUENCE [LARGE SCALE GENOMIC DNA]</scope>
    <source>
        <strain evidence="3 4">DSM 22009</strain>
    </source>
</reference>
<dbReference type="PANTHER" id="PTHR13847:SF281">
    <property type="entry name" value="FAD DEPENDENT OXIDOREDUCTASE DOMAIN-CONTAINING PROTEIN"/>
    <property type="match status" value="1"/>
</dbReference>
<dbReference type="Gene3D" id="3.50.50.60">
    <property type="entry name" value="FAD/NAD(P)-binding domain"/>
    <property type="match status" value="1"/>
</dbReference>
<name>A0A2W7MZJ0_9RHOB</name>
<dbReference type="RefSeq" id="WP_111538401.1">
    <property type="nucleotide sequence ID" value="NZ_QKZL01000019.1"/>
</dbReference>
<dbReference type="OrthoDB" id="9806601at2"/>
<dbReference type="Proteomes" id="UP000248916">
    <property type="component" value="Unassembled WGS sequence"/>
</dbReference>
<dbReference type="Pfam" id="PF01266">
    <property type="entry name" value="DAO"/>
    <property type="match status" value="1"/>
</dbReference>
<keyword evidence="1" id="KW-0560">Oxidoreductase</keyword>
<evidence type="ECO:0000259" key="2">
    <source>
        <dbReference type="Pfam" id="PF01266"/>
    </source>
</evidence>
<dbReference type="Gene3D" id="3.30.9.10">
    <property type="entry name" value="D-Amino Acid Oxidase, subunit A, domain 2"/>
    <property type="match status" value="1"/>
</dbReference>
<evidence type="ECO:0000313" key="4">
    <source>
        <dbReference type="Proteomes" id="UP000248916"/>
    </source>
</evidence>
<keyword evidence="4" id="KW-1185">Reference proteome</keyword>
<accession>A0A2W7MZJ0</accession>
<feature type="domain" description="FAD dependent oxidoreductase" evidence="2">
    <location>
        <begin position="35"/>
        <end position="386"/>
    </location>
</feature>
<dbReference type="GO" id="GO:0016491">
    <property type="term" value="F:oxidoreductase activity"/>
    <property type="evidence" value="ECO:0007669"/>
    <property type="project" value="UniProtKB-KW"/>
</dbReference>
<dbReference type="InterPro" id="IPR036188">
    <property type="entry name" value="FAD/NAD-bd_sf"/>
</dbReference>
<proteinExistence type="predicted"/>
<dbReference type="EMBL" id="QKZL01000019">
    <property type="protein sequence ID" value="PZX13101.1"/>
    <property type="molecule type" value="Genomic_DNA"/>
</dbReference>
<evidence type="ECO:0000313" key="3">
    <source>
        <dbReference type="EMBL" id="PZX13101.1"/>
    </source>
</evidence>
<sequence>MIADERPVLADSLYTATANPSVEAAPLEGRAETEVAVIGAGFTGLSTALHLAERGVAVTVLEAQSPGWGASGRNGGQINPGLKHDPEAVIAKFGAGMGGRMLDLSSAAPDLVLDIVRRHAIDCDAVQPGWIQPAHDAASMRMLEDRARQWAARGVELRLLSQAEVRGLIGSEAYIGGLLDPRGGNLHPLNYALGLADAVRRLGGRVHGRSRVTALDREGAGHLLRTERGELAARRVVVATNAYTDRFLPPLGRTLLPIRSVQVATQPLSDNLRRSILPQRQAVADTRRVMVYYRTDAQGRLLMGGRGAFDDRGNTRLLELLRRTTRELFPQVGEVEWAHAWGGDLALTTDHYTRLCVLGDGIVSATAYNGRGVALATAMGRVLADWATGTEEGALDFPVTAPKTVPFHFLRKPAIQAAIGWSRLRDALPF</sequence>
<evidence type="ECO:0000256" key="1">
    <source>
        <dbReference type="ARBA" id="ARBA00023002"/>
    </source>
</evidence>
<gene>
    <name evidence="3" type="ORF">LX81_03329</name>
</gene>
<organism evidence="3 4">
    <name type="scientific">Palleronia aestuarii</name>
    <dbReference type="NCBI Taxonomy" id="568105"/>
    <lineage>
        <taxon>Bacteria</taxon>
        <taxon>Pseudomonadati</taxon>
        <taxon>Pseudomonadota</taxon>
        <taxon>Alphaproteobacteria</taxon>
        <taxon>Rhodobacterales</taxon>
        <taxon>Roseobacteraceae</taxon>
        <taxon>Palleronia</taxon>
    </lineage>
</organism>
<protein>
    <recommendedName>
        <fullName evidence="2">FAD dependent oxidoreductase domain-containing protein</fullName>
    </recommendedName>
</protein>